<organism evidence="2 3">
    <name type="scientific">Nitratidesulfovibrio vulgaris (strain ATCC 29579 / DSM 644 / CCUG 34227 / NCIMB 8303 / VKM B-1760 / Hildenborough)</name>
    <name type="common">Desulfovibrio vulgaris</name>
    <dbReference type="NCBI Taxonomy" id="882"/>
    <lineage>
        <taxon>Bacteria</taxon>
        <taxon>Pseudomonadati</taxon>
        <taxon>Thermodesulfobacteriota</taxon>
        <taxon>Desulfovibrionia</taxon>
        <taxon>Desulfovibrionales</taxon>
        <taxon>Desulfovibrionaceae</taxon>
        <taxon>Nitratidesulfovibrio</taxon>
    </lineage>
</organism>
<keyword evidence="3" id="KW-1185">Reference proteome</keyword>
<dbReference type="EnsemblBacteria" id="AAS96807">
    <property type="protein sequence ID" value="AAS96807"/>
    <property type="gene ID" value="DVU_2334"/>
</dbReference>
<reference evidence="2 3" key="1">
    <citation type="journal article" date="2004" name="Nat. Biotechnol.">
        <title>The genome sequence of the anaerobic, sulfate-reducing bacterium Desulfovibrio vulgaris Hildenborough.</title>
        <authorList>
            <person name="Heidelberg J.F."/>
            <person name="Seshadri R."/>
            <person name="Haveman S.A."/>
            <person name="Hemme C.L."/>
            <person name="Paulsen I.T."/>
            <person name="Kolonay J.F."/>
            <person name="Eisen J.A."/>
            <person name="Ward N."/>
            <person name="Methe B."/>
            <person name="Brinkac L.M."/>
            <person name="Daugherty S.C."/>
            <person name="Deboy R.T."/>
            <person name="Dodson R.J."/>
            <person name="Durkin A.S."/>
            <person name="Madupu R."/>
            <person name="Nelson W.C."/>
            <person name="Sullivan S.A."/>
            <person name="Fouts D."/>
            <person name="Haft D.H."/>
            <person name="Selengut J."/>
            <person name="Peterson J.D."/>
            <person name="Davidsen T.M."/>
            <person name="Zafar N."/>
            <person name="Zhou L."/>
            <person name="Radune D."/>
            <person name="Dimitrov G."/>
            <person name="Hance M."/>
            <person name="Tran K."/>
            <person name="Khouri H."/>
            <person name="Gill J."/>
            <person name="Utterback T.R."/>
            <person name="Feldblyum T.V."/>
            <person name="Wall J.D."/>
            <person name="Voordouw G."/>
            <person name="Fraser C.M."/>
        </authorList>
    </citation>
    <scope>NUCLEOTIDE SEQUENCE [LARGE SCALE GENOMIC DNA]</scope>
    <source>
        <strain evidence="3">ATCC 29579 / DSM 644 / NCIMB 8303 / VKM B-1760 / Hildenborough</strain>
    </source>
</reference>
<protein>
    <submittedName>
        <fullName evidence="2">Uncharacterized protein</fullName>
    </submittedName>
</protein>
<dbReference type="HOGENOM" id="CLU_2381523_0_0_7"/>
<accession>Q729L6</accession>
<proteinExistence type="predicted"/>
<dbReference type="STRING" id="882.DVU_2334"/>
<name>Q729L6_NITV2</name>
<dbReference type="EMBL" id="AE017285">
    <property type="protein sequence ID" value="AAS96807.1"/>
    <property type="molecule type" value="Genomic_DNA"/>
</dbReference>
<dbReference type="KEGG" id="dvu:DVU_2334"/>
<evidence type="ECO:0000313" key="2">
    <source>
        <dbReference type="EMBL" id="AAS96807.1"/>
    </source>
</evidence>
<dbReference type="Proteomes" id="UP000002194">
    <property type="component" value="Chromosome"/>
</dbReference>
<dbReference type="PaxDb" id="882-DVU_2334"/>
<dbReference type="PATRIC" id="fig|882.5.peg.2113"/>
<feature type="region of interest" description="Disordered" evidence="1">
    <location>
        <begin position="43"/>
        <end position="63"/>
    </location>
</feature>
<evidence type="ECO:0000256" key="1">
    <source>
        <dbReference type="SAM" id="MobiDB-lite"/>
    </source>
</evidence>
<gene>
    <name evidence="2" type="ordered locus">DVU_2334</name>
</gene>
<sequence length="94" mass="10102">MYVQPRYYLHLQFGRPASTEQDASSARGCTQVPFTCALQGRNGIPARDARTSPHMRPGRRGTSVGLPDINGIIDVLDISGIGVPLLNGAPVALW</sequence>
<evidence type="ECO:0000313" key="3">
    <source>
        <dbReference type="Proteomes" id="UP000002194"/>
    </source>
</evidence>
<dbReference type="AlphaFoldDB" id="Q729L6"/>